<evidence type="ECO:0000256" key="4">
    <source>
        <dbReference type="PROSITE-ProRule" id="PRU00169"/>
    </source>
</evidence>
<gene>
    <name evidence="8" type="ORF">GCM10007875_21810</name>
</gene>
<dbReference type="Pfam" id="PF00072">
    <property type="entry name" value="Response_reg"/>
    <property type="match status" value="1"/>
</dbReference>
<comment type="caution">
    <text evidence="8">The sequence shown here is derived from an EMBL/GenBank/DDBJ whole genome shotgun (WGS) entry which is preliminary data.</text>
</comment>
<dbReference type="GO" id="GO:0003677">
    <property type="term" value="F:DNA binding"/>
    <property type="evidence" value="ECO:0007669"/>
    <property type="project" value="UniProtKB-KW"/>
</dbReference>
<sequence>MDDEPSETARLSEFLQGAGHSTDLFQDPRLFVKHLHRETFDLIVIDWQMPGMSGLEVLHWIRKAMQSDTPVIFVTNLGGEASIMEGLDNGADDYLTKPVRKGEFLSRVHATLRRAQPATAPKATETYGPYTFKALESIVRLNDEDIALTPKELNLSLLLFRNADKALSRTYIQQHVWGNDNITTRSMDAHLSRLRTKLHLNDAEQGYHLMPIYNFGYRLVATHATHSV</sequence>
<evidence type="ECO:0000256" key="2">
    <source>
        <dbReference type="ARBA" id="ARBA00023012"/>
    </source>
</evidence>
<proteinExistence type="predicted"/>
<keyword evidence="3 5" id="KW-0238">DNA-binding</keyword>
<dbReference type="EMBL" id="BSOJ01000027">
    <property type="protein sequence ID" value="GLR27090.1"/>
    <property type="molecule type" value="Genomic_DNA"/>
</dbReference>
<dbReference type="CDD" id="cd00383">
    <property type="entry name" value="trans_reg_C"/>
    <property type="match status" value="1"/>
</dbReference>
<evidence type="ECO:0000259" key="7">
    <source>
        <dbReference type="PROSITE" id="PS51755"/>
    </source>
</evidence>
<dbReference type="SUPFAM" id="SSF52172">
    <property type="entry name" value="CheY-like"/>
    <property type="match status" value="1"/>
</dbReference>
<dbReference type="SMART" id="SM00448">
    <property type="entry name" value="REC"/>
    <property type="match status" value="1"/>
</dbReference>
<dbReference type="PROSITE" id="PS51755">
    <property type="entry name" value="OMPR_PHOB"/>
    <property type="match status" value="1"/>
</dbReference>
<dbReference type="Gene3D" id="3.40.50.2300">
    <property type="match status" value="1"/>
</dbReference>
<name>A0ABQ5YUK3_9BURK</name>
<dbReference type="Proteomes" id="UP001156664">
    <property type="component" value="Unassembled WGS sequence"/>
</dbReference>
<dbReference type="InterPro" id="IPR001789">
    <property type="entry name" value="Sig_transdc_resp-reg_receiver"/>
</dbReference>
<dbReference type="InterPro" id="IPR036388">
    <property type="entry name" value="WH-like_DNA-bd_sf"/>
</dbReference>
<dbReference type="SMART" id="SM00862">
    <property type="entry name" value="Trans_reg_C"/>
    <property type="match status" value="1"/>
</dbReference>
<feature type="domain" description="OmpR/PhoB-type" evidence="7">
    <location>
        <begin position="122"/>
        <end position="221"/>
    </location>
</feature>
<keyword evidence="9" id="KW-1185">Reference proteome</keyword>
<organism evidence="8 9">
    <name type="scientific">Limnobacter litoralis</name>
    <dbReference type="NCBI Taxonomy" id="481366"/>
    <lineage>
        <taxon>Bacteria</taxon>
        <taxon>Pseudomonadati</taxon>
        <taxon>Pseudomonadota</taxon>
        <taxon>Betaproteobacteria</taxon>
        <taxon>Burkholderiales</taxon>
        <taxon>Burkholderiaceae</taxon>
        <taxon>Limnobacter</taxon>
    </lineage>
</organism>
<feature type="DNA-binding region" description="OmpR/PhoB-type" evidence="5">
    <location>
        <begin position="122"/>
        <end position="221"/>
    </location>
</feature>
<keyword evidence="2" id="KW-0902">Two-component regulatory system</keyword>
<evidence type="ECO:0000313" key="8">
    <source>
        <dbReference type="EMBL" id="GLR27090.1"/>
    </source>
</evidence>
<dbReference type="Pfam" id="PF00486">
    <property type="entry name" value="Trans_reg_C"/>
    <property type="match status" value="1"/>
</dbReference>
<dbReference type="PANTHER" id="PTHR48111">
    <property type="entry name" value="REGULATOR OF RPOS"/>
    <property type="match status" value="1"/>
</dbReference>
<evidence type="ECO:0000313" key="9">
    <source>
        <dbReference type="Proteomes" id="UP001156664"/>
    </source>
</evidence>
<dbReference type="PANTHER" id="PTHR48111:SF40">
    <property type="entry name" value="PHOSPHATE REGULON TRANSCRIPTIONAL REGULATORY PROTEIN PHOB"/>
    <property type="match status" value="1"/>
</dbReference>
<evidence type="ECO:0000256" key="5">
    <source>
        <dbReference type="PROSITE-ProRule" id="PRU01091"/>
    </source>
</evidence>
<dbReference type="Gene3D" id="1.10.10.10">
    <property type="entry name" value="Winged helix-like DNA-binding domain superfamily/Winged helix DNA-binding domain"/>
    <property type="match status" value="1"/>
</dbReference>
<dbReference type="InterPro" id="IPR039420">
    <property type="entry name" value="WalR-like"/>
</dbReference>
<feature type="modified residue" description="4-aspartylphosphate" evidence="4">
    <location>
        <position position="46"/>
    </location>
</feature>
<keyword evidence="1 4" id="KW-0597">Phosphoprotein</keyword>
<evidence type="ECO:0000256" key="3">
    <source>
        <dbReference type="ARBA" id="ARBA00023125"/>
    </source>
</evidence>
<dbReference type="PROSITE" id="PS50110">
    <property type="entry name" value="RESPONSE_REGULATORY"/>
    <property type="match status" value="1"/>
</dbReference>
<evidence type="ECO:0000256" key="1">
    <source>
        <dbReference type="ARBA" id="ARBA00022553"/>
    </source>
</evidence>
<reference evidence="9" key="1">
    <citation type="journal article" date="2019" name="Int. J. Syst. Evol. Microbiol.">
        <title>The Global Catalogue of Microorganisms (GCM) 10K type strain sequencing project: providing services to taxonomists for standard genome sequencing and annotation.</title>
        <authorList>
            <consortium name="The Broad Institute Genomics Platform"/>
            <consortium name="The Broad Institute Genome Sequencing Center for Infectious Disease"/>
            <person name="Wu L."/>
            <person name="Ma J."/>
        </authorList>
    </citation>
    <scope>NUCLEOTIDE SEQUENCE [LARGE SCALE GENOMIC DNA]</scope>
    <source>
        <strain evidence="9">NBRC 105857</strain>
    </source>
</reference>
<feature type="domain" description="Response regulatory" evidence="6">
    <location>
        <begin position="1"/>
        <end position="112"/>
    </location>
</feature>
<accession>A0ABQ5YUK3</accession>
<dbReference type="InterPro" id="IPR011006">
    <property type="entry name" value="CheY-like_superfamily"/>
</dbReference>
<evidence type="ECO:0000259" key="6">
    <source>
        <dbReference type="PROSITE" id="PS50110"/>
    </source>
</evidence>
<dbReference type="InterPro" id="IPR001867">
    <property type="entry name" value="OmpR/PhoB-type_DNA-bd"/>
</dbReference>
<protein>
    <submittedName>
        <fullName evidence="8">DNA-binding response regulator</fullName>
    </submittedName>
</protein>
<dbReference type="CDD" id="cd17574">
    <property type="entry name" value="REC_OmpR"/>
    <property type="match status" value="1"/>
</dbReference>